<protein>
    <submittedName>
        <fullName evidence="1">Uncharacterized protein</fullName>
    </submittedName>
</protein>
<organism evidence="1 2">
    <name type="scientific">Elysia marginata</name>
    <dbReference type="NCBI Taxonomy" id="1093978"/>
    <lineage>
        <taxon>Eukaryota</taxon>
        <taxon>Metazoa</taxon>
        <taxon>Spiralia</taxon>
        <taxon>Lophotrochozoa</taxon>
        <taxon>Mollusca</taxon>
        <taxon>Gastropoda</taxon>
        <taxon>Heterobranchia</taxon>
        <taxon>Euthyneura</taxon>
        <taxon>Panpulmonata</taxon>
        <taxon>Sacoglossa</taxon>
        <taxon>Placobranchoidea</taxon>
        <taxon>Plakobranchidae</taxon>
        <taxon>Elysia</taxon>
    </lineage>
</organism>
<dbReference type="Proteomes" id="UP000762676">
    <property type="component" value="Unassembled WGS sequence"/>
</dbReference>
<evidence type="ECO:0000313" key="1">
    <source>
        <dbReference type="EMBL" id="GFR87502.1"/>
    </source>
</evidence>
<evidence type="ECO:0000313" key="2">
    <source>
        <dbReference type="Proteomes" id="UP000762676"/>
    </source>
</evidence>
<proteinExistence type="predicted"/>
<comment type="caution">
    <text evidence="1">The sequence shown here is derived from an EMBL/GenBank/DDBJ whole genome shotgun (WGS) entry which is preliminary data.</text>
</comment>
<sequence length="113" mass="13003">MVMNKQLMISLSRLRDINNVTSRSLEDWALVKAQHPRQMCRVLVTRVLMTVRPRQTRGVLSVQERLGMAGWVQSGCPLTQQTDHCALTTVKDWRPSVDHFTVRTSQLHRPTLP</sequence>
<gene>
    <name evidence="1" type="ORF">ElyMa_004225300</name>
</gene>
<name>A0AAV4GP27_9GAST</name>
<accession>A0AAV4GP27</accession>
<dbReference type="AlphaFoldDB" id="A0AAV4GP27"/>
<reference evidence="1 2" key="1">
    <citation type="journal article" date="2021" name="Elife">
        <title>Chloroplast acquisition without the gene transfer in kleptoplastic sea slugs, Plakobranchus ocellatus.</title>
        <authorList>
            <person name="Maeda T."/>
            <person name="Takahashi S."/>
            <person name="Yoshida T."/>
            <person name="Shimamura S."/>
            <person name="Takaki Y."/>
            <person name="Nagai Y."/>
            <person name="Toyoda A."/>
            <person name="Suzuki Y."/>
            <person name="Arimoto A."/>
            <person name="Ishii H."/>
            <person name="Satoh N."/>
            <person name="Nishiyama T."/>
            <person name="Hasebe M."/>
            <person name="Maruyama T."/>
            <person name="Minagawa J."/>
            <person name="Obokata J."/>
            <person name="Shigenobu S."/>
        </authorList>
    </citation>
    <scope>NUCLEOTIDE SEQUENCE [LARGE SCALE GENOMIC DNA]</scope>
</reference>
<keyword evidence="2" id="KW-1185">Reference proteome</keyword>
<dbReference type="EMBL" id="BMAT01008543">
    <property type="protein sequence ID" value="GFR87502.1"/>
    <property type="molecule type" value="Genomic_DNA"/>
</dbReference>